<accession>A0A9Q1GCC8</accession>
<evidence type="ECO:0000256" key="1">
    <source>
        <dbReference type="SAM" id="SignalP"/>
    </source>
</evidence>
<gene>
    <name evidence="2" type="ORF">SKAU_G00014050</name>
</gene>
<organism evidence="2 3">
    <name type="scientific">Synaphobranchus kaupii</name>
    <name type="common">Kaup's arrowtooth eel</name>
    <dbReference type="NCBI Taxonomy" id="118154"/>
    <lineage>
        <taxon>Eukaryota</taxon>
        <taxon>Metazoa</taxon>
        <taxon>Chordata</taxon>
        <taxon>Craniata</taxon>
        <taxon>Vertebrata</taxon>
        <taxon>Euteleostomi</taxon>
        <taxon>Actinopterygii</taxon>
        <taxon>Neopterygii</taxon>
        <taxon>Teleostei</taxon>
        <taxon>Anguilliformes</taxon>
        <taxon>Synaphobranchidae</taxon>
        <taxon>Synaphobranchus</taxon>
    </lineage>
</organism>
<keyword evidence="3" id="KW-1185">Reference proteome</keyword>
<dbReference type="AlphaFoldDB" id="A0A9Q1GCC8"/>
<name>A0A9Q1GCC8_SYNKA</name>
<protein>
    <recommendedName>
        <fullName evidence="4">Secreted protein</fullName>
    </recommendedName>
</protein>
<dbReference type="EMBL" id="JAINUF010000001">
    <property type="protein sequence ID" value="KAJ8380627.1"/>
    <property type="molecule type" value="Genomic_DNA"/>
</dbReference>
<evidence type="ECO:0000313" key="3">
    <source>
        <dbReference type="Proteomes" id="UP001152622"/>
    </source>
</evidence>
<keyword evidence="1" id="KW-0732">Signal</keyword>
<sequence length="76" mass="8505">MYCGSAACRALCVLSIDEFLSALQTWDCVFSVSVSPHSLESLSCPVECVFVWGVYLLSIHNTKDIMICVQFFCCHF</sequence>
<feature type="chain" id="PRO_5040484929" description="Secreted protein" evidence="1">
    <location>
        <begin position="23"/>
        <end position="76"/>
    </location>
</feature>
<proteinExistence type="predicted"/>
<comment type="caution">
    <text evidence="2">The sequence shown here is derived from an EMBL/GenBank/DDBJ whole genome shotgun (WGS) entry which is preliminary data.</text>
</comment>
<evidence type="ECO:0000313" key="2">
    <source>
        <dbReference type="EMBL" id="KAJ8380627.1"/>
    </source>
</evidence>
<reference evidence="2" key="1">
    <citation type="journal article" date="2023" name="Science">
        <title>Genome structures resolve the early diversification of teleost fishes.</title>
        <authorList>
            <person name="Parey E."/>
            <person name="Louis A."/>
            <person name="Montfort J."/>
            <person name="Bouchez O."/>
            <person name="Roques C."/>
            <person name="Iampietro C."/>
            <person name="Lluch J."/>
            <person name="Castinel A."/>
            <person name="Donnadieu C."/>
            <person name="Desvignes T."/>
            <person name="Floi Bucao C."/>
            <person name="Jouanno E."/>
            <person name="Wen M."/>
            <person name="Mejri S."/>
            <person name="Dirks R."/>
            <person name="Jansen H."/>
            <person name="Henkel C."/>
            <person name="Chen W.J."/>
            <person name="Zahm M."/>
            <person name="Cabau C."/>
            <person name="Klopp C."/>
            <person name="Thompson A.W."/>
            <person name="Robinson-Rechavi M."/>
            <person name="Braasch I."/>
            <person name="Lecointre G."/>
            <person name="Bobe J."/>
            <person name="Postlethwait J.H."/>
            <person name="Berthelot C."/>
            <person name="Roest Crollius H."/>
            <person name="Guiguen Y."/>
        </authorList>
    </citation>
    <scope>NUCLEOTIDE SEQUENCE</scope>
    <source>
        <strain evidence="2">WJC10195</strain>
    </source>
</reference>
<evidence type="ECO:0008006" key="4">
    <source>
        <dbReference type="Google" id="ProtNLM"/>
    </source>
</evidence>
<feature type="signal peptide" evidence="1">
    <location>
        <begin position="1"/>
        <end position="22"/>
    </location>
</feature>
<dbReference type="Proteomes" id="UP001152622">
    <property type="component" value="Chromosome 1"/>
</dbReference>